<evidence type="ECO:0000259" key="2">
    <source>
        <dbReference type="Pfam" id="PF02748"/>
    </source>
</evidence>
<dbReference type="GO" id="GO:0006221">
    <property type="term" value="P:pyrimidine nucleotide biosynthetic process"/>
    <property type="evidence" value="ECO:0007669"/>
    <property type="project" value="UniProtKB-KW"/>
</dbReference>
<reference evidence="3" key="1">
    <citation type="journal article" date="2014" name="Genome Biol. Evol.">
        <title>Pangenome evidence for extensive interdomain horizontal transfer affecting lineage core and shell genes in uncultured planktonic thaumarchaeota and euryarchaeota.</title>
        <authorList>
            <person name="Deschamps P."/>
            <person name="Zivanovic Y."/>
            <person name="Moreira D."/>
            <person name="Rodriguez-Valera F."/>
            <person name="Lopez-Garcia P."/>
        </authorList>
    </citation>
    <scope>NUCLEOTIDE SEQUENCE</scope>
</reference>
<dbReference type="InterPro" id="IPR036792">
    <property type="entry name" value="Asp_carbatrfase_reg_C_sf"/>
</dbReference>
<name>A0A075G570_9EURY</name>
<dbReference type="Pfam" id="PF02748">
    <property type="entry name" value="PyrI_C"/>
    <property type="match status" value="1"/>
</dbReference>
<feature type="domain" description="Aspartate carbamoyltransferase regulatory subunit C-terminal" evidence="2">
    <location>
        <begin position="66"/>
        <end position="109"/>
    </location>
</feature>
<dbReference type="EMBL" id="KF900494">
    <property type="protein sequence ID" value="AIE96971.1"/>
    <property type="molecule type" value="Genomic_DNA"/>
</dbReference>
<proteinExistence type="predicted"/>
<dbReference type="AlphaFoldDB" id="A0A075G570"/>
<evidence type="ECO:0000313" key="3">
    <source>
        <dbReference type="EMBL" id="AIE96971.1"/>
    </source>
</evidence>
<organism evidence="3">
    <name type="scientific">uncultured marine group II/III euryarchaeote AD1000_88_G11</name>
    <dbReference type="NCBI Taxonomy" id="1457822"/>
    <lineage>
        <taxon>Archaea</taxon>
        <taxon>Methanobacteriati</taxon>
        <taxon>Methanobacteriota</taxon>
        <taxon>environmental samples</taxon>
    </lineage>
</organism>
<evidence type="ECO:0000256" key="1">
    <source>
        <dbReference type="ARBA" id="ARBA00022975"/>
    </source>
</evidence>
<dbReference type="Gene3D" id="2.20.25.10">
    <property type="match status" value="1"/>
</dbReference>
<dbReference type="InterPro" id="IPR020542">
    <property type="entry name" value="Asp_carbamoyltrfase_reg_C"/>
</dbReference>
<protein>
    <recommendedName>
        <fullName evidence="2">Aspartate carbamoyltransferase regulatory subunit C-terminal domain-containing protein</fullName>
    </recommendedName>
</protein>
<keyword evidence="1" id="KW-0665">Pyrimidine biosynthesis</keyword>
<accession>A0A075G570</accession>
<dbReference type="SUPFAM" id="SSF57825">
    <property type="entry name" value="Aspartate carbamoyltransferase, Regulatory-chain, C-terminal domain"/>
    <property type="match status" value="1"/>
</dbReference>
<sequence length="113" mass="13630">MLYIRINQDDENKLIYYCRKCGNEDTIITEDNNCIMKTVIKKRKDKIHYDVNEFIKKDPTIPIVENIPCPNDNCISKTNKQNEVLYIRYDDDNMKYVYICKHCDKIWTLDKLK</sequence>